<dbReference type="AlphaFoldDB" id="F8AWZ3"/>
<dbReference type="InterPro" id="IPR012912">
    <property type="entry name" value="Plasmid_pRiA4b_Orf3-like"/>
</dbReference>
<proteinExistence type="predicted"/>
<gene>
    <name evidence="3" type="ordered locus">FsymDg_4172</name>
</gene>
<feature type="region of interest" description="Disordered" evidence="1">
    <location>
        <begin position="290"/>
        <end position="315"/>
    </location>
</feature>
<dbReference type="EMBL" id="CP002801">
    <property type="protein sequence ID" value="AEH11437.1"/>
    <property type="molecule type" value="Genomic_DNA"/>
</dbReference>
<dbReference type="PANTHER" id="PTHR41878:SF1">
    <property type="entry name" value="TNPR PROTEIN"/>
    <property type="match status" value="1"/>
</dbReference>
<sequence>MSPTSRGRGSRRRTSSRDARSGSRPTVPPTSDTPDTLDACDCPQCSGGDELDLVIDGLLASGELLLTVDDPMEAEALGATLLSAGDLIGEEAEEAFVRGLVPALETAGTAEALATLLAIGSVAPGRLGTAAGDAADRLVEDGIVRPVWADELEAPVTAGDFQRLNDDQGEASMLVCSFHRAGRGHAVIINVDHNDCGAAVDILVLDADKLSDAVEMLHTVASADGIRIRTESLSPEEFRWQAENALAARAVHDAGDVALNLAEFLDGDDDNDGPAYPALAMLLRARLATLPEPGRPPAPHPTDDDEDGLDLDPGLAPGLTLLERRAGGADLVRGGRPLPTSGGPVLIPDGFALAPPSIAPSAALPAKRKKAAGPAPTYQIKVGLRGTKPPIWRRLEVPADIRLDRLHSVIQAAFGWYDSHLHVFETRYGSFGSPDAELGYRAEAAVTLEQVAHSSNDRILYTYDFGDSWEHDVLVEKVFSPDPAVRYPRCTGGRRAAPPEDCGGIWGYVELLQVLKNPDHPEHDEKLEWLGVDNAIDFAPERFDAAAVNQALSAIH</sequence>
<dbReference type="Gene3D" id="3.10.290.30">
    <property type="entry name" value="MM3350-like"/>
    <property type="match status" value="1"/>
</dbReference>
<reference evidence="3 4" key="1">
    <citation type="submission" date="2011-05" db="EMBL/GenBank/DDBJ databases">
        <title>Complete sequence of chromosome of Frankia symbiont of Datisca glomerata.</title>
        <authorList>
            <consortium name="US DOE Joint Genome Institute"/>
            <person name="Lucas S."/>
            <person name="Han J."/>
            <person name="Lapidus A."/>
            <person name="Cheng J.-F."/>
            <person name="Goodwin L."/>
            <person name="Pitluck S."/>
            <person name="Peters L."/>
            <person name="Mikhailova N."/>
            <person name="Chertkov O."/>
            <person name="Teshima H."/>
            <person name="Han C."/>
            <person name="Tapia R."/>
            <person name="Land M."/>
            <person name="Hauser L."/>
            <person name="Kyrpides N."/>
            <person name="Ivanova N."/>
            <person name="Pagani I."/>
            <person name="Berry A."/>
            <person name="Pawlowski K."/>
            <person name="Persson T."/>
            <person name="Vanden Heuvel B."/>
            <person name="Benson D."/>
            <person name="Woyke T."/>
        </authorList>
    </citation>
    <scope>NUCLEOTIDE SEQUENCE [LARGE SCALE GENOMIC DNA]</scope>
    <source>
        <strain evidence="4">4085684</strain>
    </source>
</reference>
<dbReference type="Proteomes" id="UP000001549">
    <property type="component" value="Chromosome"/>
</dbReference>
<dbReference type="KEGG" id="fsy:FsymDg_4172"/>
<name>F8AWZ3_9ACTN</name>
<feature type="domain" description="Plasmid pRiA4b Orf3-like" evidence="2">
    <location>
        <begin position="377"/>
        <end position="545"/>
    </location>
</feature>
<dbReference type="Pfam" id="PF07929">
    <property type="entry name" value="PRiA4_ORF3"/>
    <property type="match status" value="1"/>
</dbReference>
<evidence type="ECO:0000256" key="1">
    <source>
        <dbReference type="SAM" id="MobiDB-lite"/>
    </source>
</evidence>
<feature type="compositionally biased region" description="Low complexity" evidence="1">
    <location>
        <begin position="22"/>
        <end position="37"/>
    </location>
</feature>
<dbReference type="PANTHER" id="PTHR41878">
    <property type="entry name" value="LEXA REPRESSOR-RELATED"/>
    <property type="match status" value="1"/>
</dbReference>
<protein>
    <submittedName>
        <fullName evidence="3">Plasmid pRiA4b ORF-3 family protein</fullName>
    </submittedName>
</protein>
<evidence type="ECO:0000259" key="2">
    <source>
        <dbReference type="Pfam" id="PF07929"/>
    </source>
</evidence>
<organism evidence="3 4">
    <name type="scientific">Candidatus Protofrankia datiscae</name>
    <dbReference type="NCBI Taxonomy" id="2716812"/>
    <lineage>
        <taxon>Bacteria</taxon>
        <taxon>Bacillati</taxon>
        <taxon>Actinomycetota</taxon>
        <taxon>Actinomycetes</taxon>
        <taxon>Frankiales</taxon>
        <taxon>Frankiaceae</taxon>
        <taxon>Protofrankia</taxon>
    </lineage>
</organism>
<keyword evidence="4" id="KW-1185">Reference proteome</keyword>
<evidence type="ECO:0000313" key="3">
    <source>
        <dbReference type="EMBL" id="AEH11437.1"/>
    </source>
</evidence>
<feature type="region of interest" description="Disordered" evidence="1">
    <location>
        <begin position="1"/>
        <end position="38"/>
    </location>
</feature>
<dbReference type="HOGENOM" id="CLU_485517_0_0_11"/>
<dbReference type="SUPFAM" id="SSF159941">
    <property type="entry name" value="MM3350-like"/>
    <property type="match status" value="1"/>
</dbReference>
<dbReference type="InterPro" id="IPR024047">
    <property type="entry name" value="MM3350-like_sf"/>
</dbReference>
<dbReference type="eggNOG" id="COG4974">
    <property type="taxonomic scope" value="Bacteria"/>
</dbReference>
<evidence type="ECO:0000313" key="4">
    <source>
        <dbReference type="Proteomes" id="UP000001549"/>
    </source>
</evidence>
<accession>F8AWZ3</accession>
<dbReference type="STRING" id="656024.FsymDg_4172"/>